<dbReference type="Proteomes" id="UP000095192">
    <property type="component" value="Unassembled WGS sequence"/>
</dbReference>
<keyword evidence="3" id="KW-1185">Reference proteome</keyword>
<dbReference type="AlphaFoldDB" id="A0A1D3D0R0"/>
<dbReference type="VEuPathDB" id="ToxoDB:cyc_00986"/>
<feature type="compositionally biased region" description="Low complexity" evidence="1">
    <location>
        <begin position="119"/>
        <end position="132"/>
    </location>
</feature>
<evidence type="ECO:0000256" key="1">
    <source>
        <dbReference type="SAM" id="MobiDB-lite"/>
    </source>
</evidence>
<dbReference type="EMBL" id="JROU02001238">
    <property type="protein sequence ID" value="OEH77027.1"/>
    <property type="molecule type" value="Genomic_DNA"/>
</dbReference>
<comment type="caution">
    <text evidence="2">The sequence shown here is derived from an EMBL/GenBank/DDBJ whole genome shotgun (WGS) entry which is preliminary data.</text>
</comment>
<reference evidence="2 3" key="1">
    <citation type="journal article" date="2016" name="BMC Genomics">
        <title>Comparative genomics reveals Cyclospora cayetanensis possesses coccidia-like metabolism and invasion components but unique surface antigens.</title>
        <authorList>
            <person name="Liu S."/>
            <person name="Wang L."/>
            <person name="Zheng H."/>
            <person name="Xu Z."/>
            <person name="Roellig D.M."/>
            <person name="Li N."/>
            <person name="Frace M.A."/>
            <person name="Tang K."/>
            <person name="Arrowood M.J."/>
            <person name="Moss D.M."/>
            <person name="Zhang L."/>
            <person name="Feng Y."/>
            <person name="Xiao L."/>
        </authorList>
    </citation>
    <scope>NUCLEOTIDE SEQUENCE [LARGE SCALE GENOMIC DNA]</scope>
    <source>
        <strain evidence="2 3">CHN_HEN01</strain>
    </source>
</reference>
<organism evidence="2 3">
    <name type="scientific">Cyclospora cayetanensis</name>
    <dbReference type="NCBI Taxonomy" id="88456"/>
    <lineage>
        <taxon>Eukaryota</taxon>
        <taxon>Sar</taxon>
        <taxon>Alveolata</taxon>
        <taxon>Apicomplexa</taxon>
        <taxon>Conoidasida</taxon>
        <taxon>Coccidia</taxon>
        <taxon>Eucoccidiorida</taxon>
        <taxon>Eimeriorina</taxon>
        <taxon>Eimeriidae</taxon>
        <taxon>Cyclospora</taxon>
    </lineage>
</organism>
<proteinExistence type="predicted"/>
<evidence type="ECO:0000313" key="2">
    <source>
        <dbReference type="EMBL" id="OEH77027.1"/>
    </source>
</evidence>
<name>A0A1D3D0R0_9EIME</name>
<protein>
    <submittedName>
        <fullName evidence="2">Glycosylphosphatidylinositol anchor attachment 1</fullName>
    </submittedName>
</protein>
<dbReference type="InParanoid" id="A0A1D3D0R0"/>
<dbReference type="VEuPathDB" id="ToxoDB:LOC34618070"/>
<gene>
    <name evidence="2" type="ORF">cyc_00986</name>
</gene>
<sequence length="492" mass="52454">MSRGERILFLLLRLRPFAPLLFLAGVIFLICLPSWPHPTEVEEHAFVSGQHGSAFNASRKTPAAETVLPLATLVYIRLEAATAAAWRSRTATASLPCLSGSLRPSRYPFLYLPDSSKHATSGTPSTAADATPASPPPRRRLDRCSERAHAPAALQELHAVFTALQLESVLQPFYLAEPLGTAAATEMPIAAASTAATLHFNFVGVARSSRGDGREAVVLPFLYDFLDPPAAPPVPFDSAGAEEHSSTTADSTVVARTVQRFLEAASVAGAAQAAALPAKGLKALDDVDWLSLLQQLPPLDTFAETLLTQHGLRMSSRVAAAAAAALAVQLHQHSPWLAKDVILVVADRQLPYAAGLRAFSEEFFRGRSHPHHSVSLGGHPVVHVGMVVELRGVLPLDPSVPAAAAAAVAATADDDEGEDAVAAVAEAALAAGSRWTDPHVIPRKLRQELLLLLQEQQRQPHRGLLLPDYGALSFMHVDFGAVRLSWNALRLP</sequence>
<feature type="region of interest" description="Disordered" evidence="1">
    <location>
        <begin position="118"/>
        <end position="146"/>
    </location>
</feature>
<accession>A0A1D3D0R0</accession>
<evidence type="ECO:0000313" key="3">
    <source>
        <dbReference type="Proteomes" id="UP000095192"/>
    </source>
</evidence>